<dbReference type="InterPro" id="IPR023804">
    <property type="entry name" value="DUF3792_TM"/>
</dbReference>
<sequence length="125" mass="13741">MKNRSTALLYGWITILALLIVASLFFAVLLRFTSISESTIRLFTTLTGLLILLIGALVAGVKAKEKGWIIGVVISLGFSLFIYLYQYLGYQQHFTVEQLLYHGGFLLASILGAVIGVNIGDKQQT</sequence>
<keyword evidence="3" id="KW-1185">Reference proteome</keyword>
<feature type="transmembrane region" description="Helical" evidence="1">
    <location>
        <begin position="7"/>
        <end position="30"/>
    </location>
</feature>
<feature type="transmembrane region" description="Helical" evidence="1">
    <location>
        <begin position="100"/>
        <end position="120"/>
    </location>
</feature>
<keyword evidence="1" id="KW-0812">Transmembrane</keyword>
<dbReference type="EMBL" id="JAPRAT010000005">
    <property type="protein sequence ID" value="MCZ0702367.1"/>
    <property type="molecule type" value="Genomic_DNA"/>
</dbReference>
<keyword evidence="1" id="KW-1133">Transmembrane helix</keyword>
<dbReference type="RefSeq" id="WP_268779135.1">
    <property type="nucleotide sequence ID" value="NZ_JAPRAT010000005.1"/>
</dbReference>
<evidence type="ECO:0000313" key="3">
    <source>
        <dbReference type="Proteomes" id="UP001084197"/>
    </source>
</evidence>
<evidence type="ECO:0000313" key="2">
    <source>
        <dbReference type="EMBL" id="MCZ0702367.1"/>
    </source>
</evidence>
<feature type="transmembrane region" description="Helical" evidence="1">
    <location>
        <begin position="42"/>
        <end position="61"/>
    </location>
</feature>
<organism evidence="2 3">
    <name type="scientific">Natronobacillus azotifigens</name>
    <dbReference type="NCBI Taxonomy" id="472978"/>
    <lineage>
        <taxon>Bacteria</taxon>
        <taxon>Bacillati</taxon>
        <taxon>Bacillota</taxon>
        <taxon>Bacilli</taxon>
        <taxon>Bacillales</taxon>
        <taxon>Bacillaceae</taxon>
        <taxon>Natronobacillus</taxon>
    </lineage>
</organism>
<feature type="transmembrane region" description="Helical" evidence="1">
    <location>
        <begin position="68"/>
        <end position="88"/>
    </location>
</feature>
<dbReference type="AlphaFoldDB" id="A0A9J6RA04"/>
<reference evidence="2" key="1">
    <citation type="submission" date="2022-11" db="EMBL/GenBank/DDBJ databases">
        <title>WGS of Natronobacillus azotifigens 24KS-1, an anaerobic diazotrophic haloalkaliphile from soda-rich habitats.</title>
        <authorList>
            <person name="Sorokin D.Y."/>
            <person name="Merkel A.Y."/>
        </authorList>
    </citation>
    <scope>NUCLEOTIDE SEQUENCE</scope>
    <source>
        <strain evidence="2">24KS-1</strain>
    </source>
</reference>
<comment type="caution">
    <text evidence="2">The sequence shown here is derived from an EMBL/GenBank/DDBJ whole genome shotgun (WGS) entry which is preliminary data.</text>
</comment>
<proteinExistence type="predicted"/>
<dbReference type="Pfam" id="PF12670">
    <property type="entry name" value="DUF3792"/>
    <property type="match status" value="1"/>
</dbReference>
<keyword evidence="1" id="KW-0472">Membrane</keyword>
<gene>
    <name evidence="2" type="ORF">OWO01_03960</name>
</gene>
<dbReference type="Proteomes" id="UP001084197">
    <property type="component" value="Unassembled WGS sequence"/>
</dbReference>
<protein>
    <submittedName>
        <fullName evidence="2">TIGR04086 family membrane protein</fullName>
    </submittedName>
</protein>
<evidence type="ECO:0000256" key="1">
    <source>
        <dbReference type="SAM" id="Phobius"/>
    </source>
</evidence>
<dbReference type="NCBIfam" id="TIGR04086">
    <property type="entry name" value="TIGR04086_membr"/>
    <property type="match status" value="1"/>
</dbReference>
<name>A0A9J6RA04_9BACI</name>
<accession>A0A9J6RA04</accession>